<comment type="caution">
    <text evidence="5">The sequence shown here is derived from an EMBL/GenBank/DDBJ whole genome shotgun (WGS) entry which is preliminary data.</text>
</comment>
<gene>
    <name evidence="5" type="ORF">DJ90_6010</name>
</gene>
<dbReference type="HOGENOM" id="CLU_078432_0_0_9"/>
<evidence type="ECO:0000259" key="4">
    <source>
        <dbReference type="PROSITE" id="PS50937"/>
    </source>
</evidence>
<dbReference type="OrthoDB" id="9791488at2"/>
<dbReference type="InterPro" id="IPR009061">
    <property type="entry name" value="DNA-bd_dom_put_sf"/>
</dbReference>
<dbReference type="PROSITE" id="PS50937">
    <property type="entry name" value="HTH_MERR_2"/>
    <property type="match status" value="1"/>
</dbReference>
<dbReference type="PANTHER" id="PTHR30204">
    <property type="entry name" value="REDOX-CYCLING DRUG-SENSING TRANSCRIPTIONAL ACTIVATOR SOXR"/>
    <property type="match status" value="1"/>
</dbReference>
<keyword evidence="1" id="KW-0805">Transcription regulation</keyword>
<dbReference type="SMART" id="SM00422">
    <property type="entry name" value="HTH_MERR"/>
    <property type="match status" value="1"/>
</dbReference>
<feature type="domain" description="HTH merR-type" evidence="4">
    <location>
        <begin position="1"/>
        <end position="68"/>
    </location>
</feature>
<evidence type="ECO:0000256" key="2">
    <source>
        <dbReference type="ARBA" id="ARBA00023125"/>
    </source>
</evidence>
<dbReference type="Gene3D" id="1.10.1660.10">
    <property type="match status" value="1"/>
</dbReference>
<dbReference type="CDD" id="cd00592">
    <property type="entry name" value="HTH_MerR-like"/>
    <property type="match status" value="1"/>
</dbReference>
<dbReference type="InterPro" id="IPR047057">
    <property type="entry name" value="MerR_fam"/>
</dbReference>
<dbReference type="AlphaFoldDB" id="A0A090Y7J4"/>
<evidence type="ECO:0000313" key="6">
    <source>
        <dbReference type="Proteomes" id="UP000029278"/>
    </source>
</evidence>
<evidence type="ECO:0000256" key="1">
    <source>
        <dbReference type="ARBA" id="ARBA00023015"/>
    </source>
</evidence>
<sequence length="298" mass="34851">MLINDACKKSNLTKKAVEYYEAKGLISPEILENGYRDYSEADILTLKEISVLRKCGISVTDIKNILCSKNKSAALAKCKYVTEIRLQRLQTIQQCMDNLIRSYDVEREFDYLQAHDENLLTIKERLVLAFPGNYGLFLSLHFGRFLDGIIDTDEKRKAYNEIINYLDDLELHMPPELSEYLEEIFTLNERLDVVQLENTTNKAMAEMLNNTENYLSQHHQDIEEYHAYLKSGEFLNSPIATMQKKLRDFQKQSGYYERLVNNMKVLSPHYAEYLAEIETANEQFFRAFPQSKEIYDLN</sequence>
<dbReference type="SUPFAM" id="SSF46955">
    <property type="entry name" value="Putative DNA-binding domain"/>
    <property type="match status" value="1"/>
</dbReference>
<dbReference type="PANTHER" id="PTHR30204:SF94">
    <property type="entry name" value="HEAVY METAL-DEPENDENT TRANSCRIPTIONAL REGULATOR HI_0293-RELATED"/>
    <property type="match status" value="1"/>
</dbReference>
<dbReference type="InterPro" id="IPR000551">
    <property type="entry name" value="MerR-type_HTH_dom"/>
</dbReference>
<keyword evidence="3" id="KW-0804">Transcription</keyword>
<evidence type="ECO:0000313" key="5">
    <source>
        <dbReference type="EMBL" id="KFM93802.1"/>
    </source>
</evidence>
<dbReference type="Proteomes" id="UP000029278">
    <property type="component" value="Unassembled WGS sequence"/>
</dbReference>
<keyword evidence="6" id="KW-1185">Reference proteome</keyword>
<reference evidence="5 6" key="1">
    <citation type="submission" date="2014-04" db="EMBL/GenBank/DDBJ databases">
        <authorList>
            <person name="Bishop-Lilly K.A."/>
            <person name="Broomall S.M."/>
            <person name="Chain P.S."/>
            <person name="Chertkov O."/>
            <person name="Coyne S.R."/>
            <person name="Daligault H.E."/>
            <person name="Davenport K.W."/>
            <person name="Erkkila T."/>
            <person name="Frey K.G."/>
            <person name="Gibbons H.S."/>
            <person name="Gu W."/>
            <person name="Jaissle J."/>
            <person name="Johnson S.L."/>
            <person name="Koroleva G.I."/>
            <person name="Ladner J.T."/>
            <person name="Lo C.-C."/>
            <person name="Minogue T.D."/>
            <person name="Munk C."/>
            <person name="Palacios G.F."/>
            <person name="Redden C.L."/>
            <person name="Rosenzweig C.N."/>
            <person name="Scholz M.B."/>
            <person name="Teshima H."/>
            <person name="Xu Y."/>
        </authorList>
    </citation>
    <scope>NUCLEOTIDE SEQUENCE [LARGE SCALE GENOMIC DNA]</scope>
    <source>
        <strain evidence="5 6">8244</strain>
    </source>
</reference>
<keyword evidence="2" id="KW-0238">DNA-binding</keyword>
<accession>A0A090Y7J4</accession>
<dbReference type="STRING" id="44252.DJ90_6010"/>
<protein>
    <submittedName>
        <fullName evidence="5">MerR regulatory family protein</fullName>
    </submittedName>
</protein>
<dbReference type="GO" id="GO:0003677">
    <property type="term" value="F:DNA binding"/>
    <property type="evidence" value="ECO:0007669"/>
    <property type="project" value="UniProtKB-KW"/>
</dbReference>
<dbReference type="RefSeq" id="WP_036626970.1">
    <property type="nucleotide sequence ID" value="NZ_BGML01000027.1"/>
</dbReference>
<organism evidence="5 6">
    <name type="scientific">Paenibacillus macerans</name>
    <name type="common">Bacillus macerans</name>
    <dbReference type="NCBI Taxonomy" id="44252"/>
    <lineage>
        <taxon>Bacteria</taxon>
        <taxon>Bacillati</taxon>
        <taxon>Bacillota</taxon>
        <taxon>Bacilli</taxon>
        <taxon>Bacillales</taxon>
        <taxon>Paenibacillaceae</taxon>
        <taxon>Paenibacillus</taxon>
    </lineage>
</organism>
<proteinExistence type="predicted"/>
<dbReference type="GeneID" id="77010134"/>
<dbReference type="Pfam" id="PF13411">
    <property type="entry name" value="MerR_1"/>
    <property type="match status" value="1"/>
</dbReference>
<dbReference type="EMBL" id="JMQA01000051">
    <property type="protein sequence ID" value="KFM93802.1"/>
    <property type="molecule type" value="Genomic_DNA"/>
</dbReference>
<dbReference type="PATRIC" id="fig|44252.3.peg.5963"/>
<evidence type="ECO:0000256" key="3">
    <source>
        <dbReference type="ARBA" id="ARBA00023163"/>
    </source>
</evidence>
<dbReference type="GO" id="GO:0003700">
    <property type="term" value="F:DNA-binding transcription factor activity"/>
    <property type="evidence" value="ECO:0007669"/>
    <property type="project" value="InterPro"/>
</dbReference>
<name>A0A090Y7J4_PAEMA</name>